<dbReference type="EMBL" id="MNPL01026594">
    <property type="protein sequence ID" value="OQR67943.1"/>
    <property type="molecule type" value="Genomic_DNA"/>
</dbReference>
<dbReference type="Gene3D" id="3.90.640.10">
    <property type="entry name" value="Actin, Chain A, domain 4"/>
    <property type="match status" value="1"/>
</dbReference>
<organism evidence="1 2">
    <name type="scientific">Tropilaelaps mercedesae</name>
    <dbReference type="NCBI Taxonomy" id="418985"/>
    <lineage>
        <taxon>Eukaryota</taxon>
        <taxon>Metazoa</taxon>
        <taxon>Ecdysozoa</taxon>
        <taxon>Arthropoda</taxon>
        <taxon>Chelicerata</taxon>
        <taxon>Arachnida</taxon>
        <taxon>Acari</taxon>
        <taxon>Parasitiformes</taxon>
        <taxon>Mesostigmata</taxon>
        <taxon>Gamasina</taxon>
        <taxon>Dermanyssoidea</taxon>
        <taxon>Laelapidae</taxon>
        <taxon>Tropilaelaps</taxon>
    </lineage>
</organism>
<dbReference type="InParanoid" id="A0A1V9X3H3"/>
<dbReference type="OrthoDB" id="2963168at2759"/>
<dbReference type="Gene3D" id="3.30.420.40">
    <property type="match status" value="3"/>
</dbReference>
<comment type="caution">
    <text evidence="1">The sequence shown here is derived from an EMBL/GenBank/DDBJ whole genome shotgun (WGS) entry which is preliminary data.</text>
</comment>
<evidence type="ECO:0000313" key="2">
    <source>
        <dbReference type="Proteomes" id="UP000192247"/>
    </source>
</evidence>
<dbReference type="AlphaFoldDB" id="A0A1V9X3H3"/>
<gene>
    <name evidence="1" type="ORF">BIW11_02108</name>
</gene>
<keyword evidence="1" id="KW-0346">Stress response</keyword>
<evidence type="ECO:0000313" key="1">
    <source>
        <dbReference type="EMBL" id="OQR67943.1"/>
    </source>
</evidence>
<dbReference type="InterPro" id="IPR043129">
    <property type="entry name" value="ATPase_NBD"/>
</dbReference>
<reference evidence="1 2" key="1">
    <citation type="journal article" date="2017" name="Gigascience">
        <title>Draft genome of the honey bee ectoparasitic mite, Tropilaelaps mercedesae, is shaped by the parasitic life history.</title>
        <authorList>
            <person name="Dong X."/>
            <person name="Armstrong S.D."/>
            <person name="Xia D."/>
            <person name="Makepeace B.L."/>
            <person name="Darby A.C."/>
            <person name="Kadowaki T."/>
        </authorList>
    </citation>
    <scope>NUCLEOTIDE SEQUENCE [LARGE SCALE GENOMIC DNA]</scope>
    <source>
        <strain evidence="1">Wuxi-XJTLU</strain>
    </source>
</reference>
<dbReference type="PANTHER" id="PTHR14187:SF46">
    <property type="entry name" value="HEAT SHOCK 70 KDA PROTEIN 12A"/>
    <property type="match status" value="1"/>
</dbReference>
<dbReference type="PANTHER" id="PTHR14187">
    <property type="entry name" value="ALPHA KINASE/ELONGATION FACTOR 2 KINASE"/>
    <property type="match status" value="1"/>
</dbReference>
<name>A0A1V9X3H3_9ACAR</name>
<accession>A0A1V9X3H3</accession>
<sequence length="628" mass="69448">MPVMVMTLSLRGRKAVDVDKNFDRFVLLPEDSWTNTLSGRSPARRWPGTVEVTGLARRKNLTRDTEIRAVNGRPLKALAVFSMALRYFRDQALREVREAAPGLAFEDIRWVITVPAIWRQPAKQFIRAAAYKAGIGSSETPERVVIALEPEAASIYCRKLKVHQLMPDAPPSNKIFFLRNHIPDLNLHAAVEEQQDDIYTEVASGQEDFYSVICEHPVATPAASVPALLSAAMYSTTLHSNNQYSISTLATAASRGRAVRFEDWLAQGTRYIVVDCGGGTVDITVHELHDSLGTLKEIHKATGGPHGSVGVDLEFERLLCDIFGADFIGQYKLKRSSGWVNLMVGFEARKRSVSPYKETPLNISLPFSFIDYHKKVKGSSVESAIKKFGSKEVKWSPQGMLRLDSRLMLALFRPTCEAIREHIAAVLDHRGLQDIRYLFLVGGFAESQVLHKAIRDEFNSKVKVIIPQGVSMAILRGAVLYGLDPQVIRQRRSRMTCADVFDKFVLADQSVNVGSQVRRSYTPAARGQSVSIIHIYCSDRDDVGFITDPGVQKCATLVLDLAQPQPQSGVLATTGIPTDHDTVKDCSVGDDRREIEALMTFGETEIKVSALDVGSGVCVKADVDFLSV</sequence>
<dbReference type="SUPFAM" id="SSF53067">
    <property type="entry name" value="Actin-like ATPase domain"/>
    <property type="match status" value="2"/>
</dbReference>
<dbReference type="Proteomes" id="UP000192247">
    <property type="component" value="Unassembled WGS sequence"/>
</dbReference>
<proteinExistence type="predicted"/>
<keyword evidence="2" id="KW-1185">Reference proteome</keyword>
<dbReference type="STRING" id="418985.A0A1V9X3H3"/>
<protein>
    <submittedName>
        <fullName evidence="1">Heat shock protein HSP70-12A-like</fullName>
    </submittedName>
</protein>